<evidence type="ECO:0000313" key="3">
    <source>
        <dbReference type="Proteomes" id="UP001061958"/>
    </source>
</evidence>
<keyword evidence="3" id="KW-1185">Reference proteome</keyword>
<protein>
    <submittedName>
        <fullName evidence="2">Uncharacterized protein</fullName>
    </submittedName>
</protein>
<organism evidence="2 3">
    <name type="scientific">Galdieria partita</name>
    <dbReference type="NCBI Taxonomy" id="83374"/>
    <lineage>
        <taxon>Eukaryota</taxon>
        <taxon>Rhodophyta</taxon>
        <taxon>Bangiophyceae</taxon>
        <taxon>Galdieriales</taxon>
        <taxon>Galdieriaceae</taxon>
        <taxon>Galdieria</taxon>
    </lineage>
</organism>
<name>A0A9C7USQ7_9RHOD</name>
<dbReference type="EMBL" id="BQMJ01000046">
    <property type="protein sequence ID" value="GJQ13690.1"/>
    <property type="molecule type" value="Genomic_DNA"/>
</dbReference>
<evidence type="ECO:0000256" key="1">
    <source>
        <dbReference type="SAM" id="MobiDB-lite"/>
    </source>
</evidence>
<reference evidence="2" key="1">
    <citation type="journal article" date="2022" name="Proc. Natl. Acad. Sci. U.S.A.">
        <title>Life cycle and functional genomics of the unicellular red alga Galdieria for elucidating algal and plant evolution and industrial use.</title>
        <authorList>
            <person name="Hirooka S."/>
            <person name="Itabashi T."/>
            <person name="Ichinose T.M."/>
            <person name="Onuma R."/>
            <person name="Fujiwara T."/>
            <person name="Yamashita S."/>
            <person name="Jong L.W."/>
            <person name="Tomita R."/>
            <person name="Iwane A.H."/>
            <person name="Miyagishima S.Y."/>
        </authorList>
    </citation>
    <scope>NUCLEOTIDE SEQUENCE</scope>
    <source>
        <strain evidence="2">NBRC 102759</strain>
    </source>
</reference>
<gene>
    <name evidence="2" type="ORF">GpartN1_g5481.t1</name>
</gene>
<feature type="region of interest" description="Disordered" evidence="1">
    <location>
        <begin position="205"/>
        <end position="224"/>
    </location>
</feature>
<dbReference type="AlphaFoldDB" id="A0A9C7USQ7"/>
<comment type="caution">
    <text evidence="2">The sequence shown here is derived from an EMBL/GenBank/DDBJ whole genome shotgun (WGS) entry which is preliminary data.</text>
</comment>
<dbReference type="OrthoDB" id="10289283at2759"/>
<reference evidence="2" key="2">
    <citation type="submission" date="2022-01" db="EMBL/GenBank/DDBJ databases">
        <authorList>
            <person name="Hirooka S."/>
            <person name="Miyagishima S.Y."/>
        </authorList>
    </citation>
    <scope>NUCLEOTIDE SEQUENCE</scope>
    <source>
        <strain evidence="2">NBRC 102759</strain>
    </source>
</reference>
<feature type="compositionally biased region" description="Basic and acidic residues" evidence="1">
    <location>
        <begin position="215"/>
        <end position="224"/>
    </location>
</feature>
<accession>A0A9C7USQ7</accession>
<sequence>MVFVYCLPCSTIQSGRCKRSNVNTKWRMGIAEEFAEAWFNTSVHRRRREQLLVTATTELPYVLLSPAEINKQETSVRRGTLSVEKPQIIVPGQKQSIADFTKLDEEKFEDIRNSLILARFVKFPTGRYLHQSYHLDIVDTPLEALTEKWIQKLEQQEDRTTGLITTKASSWRLALLVYVAQTVGRSMHKDLDALLEKILGVSVHSDPSSFPPRGGPRDSEFYLS</sequence>
<dbReference type="Proteomes" id="UP001061958">
    <property type="component" value="Unassembled WGS sequence"/>
</dbReference>
<proteinExistence type="predicted"/>
<evidence type="ECO:0000313" key="2">
    <source>
        <dbReference type="EMBL" id="GJQ13690.1"/>
    </source>
</evidence>